<name>A0ABY2XN76_9GAMM</name>
<gene>
    <name evidence="2" type="ORF">FGS76_09025</name>
</gene>
<feature type="signal peptide" evidence="1">
    <location>
        <begin position="1"/>
        <end position="22"/>
    </location>
</feature>
<sequence length="231" mass="24675">MKRKILLSVLLTAATWSLSSLATAGWDTGPCPGGGTAPCIEAEVSGTTYHFNGSGDHAGEWHGLPTTGEDFEFSGATTWGCNGLNANCTWIWGVKIKKCQDQNDDWRIGLQVNSASMTGGFICGLLTWSGFPWYSKDVTNSSHCPFTDDCSNFTAYDATASSYTSNLGAIDHIILGAAPFENGHLHEVVFNPGTSANLVFDSQFYDCDDEDQGCSINGTLTVTNATSLDIQ</sequence>
<evidence type="ECO:0000256" key="1">
    <source>
        <dbReference type="SAM" id="SignalP"/>
    </source>
</evidence>
<protein>
    <submittedName>
        <fullName evidence="2">Uncharacterized protein</fullName>
    </submittedName>
</protein>
<comment type="caution">
    <text evidence="2">The sequence shown here is derived from an EMBL/GenBank/DDBJ whole genome shotgun (WGS) entry which is preliminary data.</text>
</comment>
<feature type="chain" id="PRO_5045503403" evidence="1">
    <location>
        <begin position="23"/>
        <end position="231"/>
    </location>
</feature>
<proteinExistence type="predicted"/>
<dbReference type="Proteomes" id="UP000739180">
    <property type="component" value="Unassembled WGS sequence"/>
</dbReference>
<accession>A0ABY2XN76</accession>
<evidence type="ECO:0000313" key="3">
    <source>
        <dbReference type="Proteomes" id="UP000739180"/>
    </source>
</evidence>
<dbReference type="RefSeq" id="WP_138772307.1">
    <property type="nucleotide sequence ID" value="NZ_JBHSSX010000065.1"/>
</dbReference>
<dbReference type="EMBL" id="VCQT01000028">
    <property type="protein sequence ID" value="TMW12906.1"/>
    <property type="molecule type" value="Genomic_DNA"/>
</dbReference>
<organism evidence="2 3">
    <name type="scientific">Alloalcanivorax gelatiniphagus</name>
    <dbReference type="NCBI Taxonomy" id="1194167"/>
    <lineage>
        <taxon>Bacteria</taxon>
        <taxon>Pseudomonadati</taxon>
        <taxon>Pseudomonadota</taxon>
        <taxon>Gammaproteobacteria</taxon>
        <taxon>Oceanospirillales</taxon>
        <taxon>Alcanivoracaceae</taxon>
        <taxon>Alloalcanivorax</taxon>
    </lineage>
</organism>
<keyword evidence="3" id="KW-1185">Reference proteome</keyword>
<keyword evidence="1" id="KW-0732">Signal</keyword>
<reference evidence="2 3" key="1">
    <citation type="submission" date="2019-05" db="EMBL/GenBank/DDBJ databases">
        <title>Genome of Alcanivorax gelatiniphagus, an oil degrading marine bacteria.</title>
        <authorList>
            <person name="Kwon K.K."/>
        </authorList>
    </citation>
    <scope>NUCLEOTIDE SEQUENCE [LARGE SCALE GENOMIC DNA]</scope>
    <source>
        <strain evidence="2 3">MEBiC 08158</strain>
    </source>
</reference>
<evidence type="ECO:0000313" key="2">
    <source>
        <dbReference type="EMBL" id="TMW12906.1"/>
    </source>
</evidence>